<evidence type="ECO:0000313" key="8">
    <source>
        <dbReference type="Proteomes" id="UP000823937"/>
    </source>
</evidence>
<sequence length="251" mass="28268">MLSTERKDLIMEVLQRKKHVSTNDLAEELYCSTSTIRRELIELEQKGLVERHHGGVSIIPKQNKELPRIFREKEALDEKKYIADLAKIFLIDGQAIFIDASSTANQLCTLFPNYSNLTVVTNGLKTALDLSMIHNLEAFFAGGEIKLSSNASVGEITNEFIKRFKMNITFLSCRGIDEAGLYEADYAQAAVKNHMIEHAEKTILLIDDSKIGKSHFYKLSGFEKIDTIITNKKPTQSIIDAVEKAGSEIIW</sequence>
<keyword evidence="4" id="KW-0804">Transcription</keyword>
<dbReference type="InterPro" id="IPR001034">
    <property type="entry name" value="DeoR_HTH"/>
</dbReference>
<organism evidence="7 8">
    <name type="scientific">Candidatus Pseudogracilibacillus intestinigallinarum</name>
    <dbReference type="NCBI Taxonomy" id="2838742"/>
    <lineage>
        <taxon>Bacteria</taxon>
        <taxon>Bacillati</taxon>
        <taxon>Bacillota</taxon>
        <taxon>Bacilli</taxon>
        <taxon>Bacillales</taxon>
        <taxon>Bacillaceae</taxon>
        <taxon>Pseudogracilibacillus</taxon>
    </lineage>
</organism>
<comment type="caution">
    <text evidence="7">The sequence shown here is derived from an EMBL/GenBank/DDBJ whole genome shotgun (WGS) entry which is preliminary data.</text>
</comment>
<dbReference type="GO" id="GO:0003700">
    <property type="term" value="F:DNA-binding transcription factor activity"/>
    <property type="evidence" value="ECO:0007669"/>
    <property type="project" value="InterPro"/>
</dbReference>
<dbReference type="PANTHER" id="PTHR30363:SF4">
    <property type="entry name" value="GLYCEROL-3-PHOSPHATE REGULON REPRESSOR"/>
    <property type="match status" value="1"/>
</dbReference>
<dbReference type="InterPro" id="IPR036390">
    <property type="entry name" value="WH_DNA-bd_sf"/>
</dbReference>
<keyword evidence="2" id="KW-0678">Repressor</keyword>
<evidence type="ECO:0000256" key="4">
    <source>
        <dbReference type="ARBA" id="ARBA00023163"/>
    </source>
</evidence>
<dbReference type="InterPro" id="IPR036388">
    <property type="entry name" value="WH-like_DNA-bd_sf"/>
</dbReference>
<feature type="domain" description="HTH deoR-type" evidence="6">
    <location>
        <begin position="3"/>
        <end position="58"/>
    </location>
</feature>
<dbReference type="InterPro" id="IPR050313">
    <property type="entry name" value="Carb_Metab_HTH_regulators"/>
</dbReference>
<dbReference type="Gene3D" id="1.10.10.10">
    <property type="entry name" value="Winged helix-like DNA-binding domain superfamily/Winged helix DNA-binding domain"/>
    <property type="match status" value="1"/>
</dbReference>
<gene>
    <name evidence="7" type="ORF">H9895_10860</name>
</gene>
<dbReference type="SUPFAM" id="SSF46785">
    <property type="entry name" value="Winged helix' DNA-binding domain"/>
    <property type="match status" value="1"/>
</dbReference>
<dbReference type="AlphaFoldDB" id="A0A9D1TKK4"/>
<proteinExistence type="predicted"/>
<dbReference type="SMART" id="SM01134">
    <property type="entry name" value="DeoRC"/>
    <property type="match status" value="1"/>
</dbReference>
<reference evidence="7" key="2">
    <citation type="submission" date="2021-04" db="EMBL/GenBank/DDBJ databases">
        <authorList>
            <person name="Gilroy R."/>
        </authorList>
    </citation>
    <scope>NUCLEOTIDE SEQUENCE</scope>
    <source>
        <strain evidence="7">CHK169-2315</strain>
    </source>
</reference>
<evidence type="ECO:0000256" key="3">
    <source>
        <dbReference type="ARBA" id="ARBA00023015"/>
    </source>
</evidence>
<dbReference type="InterPro" id="IPR037171">
    <property type="entry name" value="NagB/RpiA_transferase-like"/>
</dbReference>
<dbReference type="InterPro" id="IPR014036">
    <property type="entry name" value="DeoR-like_C"/>
</dbReference>
<keyword evidence="3" id="KW-0805">Transcription regulation</keyword>
<dbReference type="Pfam" id="PF00455">
    <property type="entry name" value="DeoRC"/>
    <property type="match status" value="1"/>
</dbReference>
<dbReference type="PROSITE" id="PS51000">
    <property type="entry name" value="HTH_DEOR_2"/>
    <property type="match status" value="1"/>
</dbReference>
<evidence type="ECO:0000256" key="1">
    <source>
        <dbReference type="ARBA" id="ARBA00021390"/>
    </source>
</evidence>
<evidence type="ECO:0000256" key="5">
    <source>
        <dbReference type="ARBA" id="ARBA00024937"/>
    </source>
</evidence>
<accession>A0A9D1TKK4</accession>
<evidence type="ECO:0000313" key="7">
    <source>
        <dbReference type="EMBL" id="HIV75564.1"/>
    </source>
</evidence>
<dbReference type="Pfam" id="PF08220">
    <property type="entry name" value="HTH_DeoR"/>
    <property type="match status" value="1"/>
</dbReference>
<dbReference type="Proteomes" id="UP000823937">
    <property type="component" value="Unassembled WGS sequence"/>
</dbReference>
<dbReference type="SMART" id="SM00420">
    <property type="entry name" value="HTH_DEOR"/>
    <property type="match status" value="1"/>
</dbReference>
<reference evidence="7" key="1">
    <citation type="journal article" date="2021" name="PeerJ">
        <title>Extensive microbial diversity within the chicken gut microbiome revealed by metagenomics and culture.</title>
        <authorList>
            <person name="Gilroy R."/>
            <person name="Ravi A."/>
            <person name="Getino M."/>
            <person name="Pursley I."/>
            <person name="Horton D.L."/>
            <person name="Alikhan N.F."/>
            <person name="Baker D."/>
            <person name="Gharbi K."/>
            <person name="Hall N."/>
            <person name="Watson M."/>
            <person name="Adriaenssens E.M."/>
            <person name="Foster-Nyarko E."/>
            <person name="Jarju S."/>
            <person name="Secka A."/>
            <person name="Antonio M."/>
            <person name="Oren A."/>
            <person name="Chaudhuri R.R."/>
            <person name="La Ragione R."/>
            <person name="Hildebrand F."/>
            <person name="Pallen M.J."/>
        </authorList>
    </citation>
    <scope>NUCLEOTIDE SEQUENCE</scope>
    <source>
        <strain evidence="7">CHK169-2315</strain>
    </source>
</reference>
<dbReference type="PRINTS" id="PR00037">
    <property type="entry name" value="HTHLACR"/>
</dbReference>
<dbReference type="EMBL" id="DXHX01000157">
    <property type="protein sequence ID" value="HIV75564.1"/>
    <property type="molecule type" value="Genomic_DNA"/>
</dbReference>
<dbReference type="PANTHER" id="PTHR30363">
    <property type="entry name" value="HTH-TYPE TRANSCRIPTIONAL REGULATOR SRLR-RELATED"/>
    <property type="match status" value="1"/>
</dbReference>
<evidence type="ECO:0000259" key="6">
    <source>
        <dbReference type="PROSITE" id="PS51000"/>
    </source>
</evidence>
<keyword evidence="7" id="KW-0238">DNA-binding</keyword>
<name>A0A9D1TKK4_9BACI</name>
<protein>
    <recommendedName>
        <fullName evidence="1">Lactose phosphotransferase system repressor</fullName>
    </recommendedName>
</protein>
<dbReference type="SUPFAM" id="SSF100950">
    <property type="entry name" value="NagB/RpiA/CoA transferase-like"/>
    <property type="match status" value="1"/>
</dbReference>
<dbReference type="GO" id="GO:0003677">
    <property type="term" value="F:DNA binding"/>
    <property type="evidence" value="ECO:0007669"/>
    <property type="project" value="UniProtKB-KW"/>
</dbReference>
<evidence type="ECO:0000256" key="2">
    <source>
        <dbReference type="ARBA" id="ARBA00022491"/>
    </source>
</evidence>
<comment type="function">
    <text evidence="5">Repressor of the lactose catabolism operon. Galactose-6-phosphate is the inducer.</text>
</comment>